<accession>W4KPS5</accession>
<dbReference type="GO" id="GO:0005763">
    <property type="term" value="C:mitochondrial small ribosomal subunit"/>
    <property type="evidence" value="ECO:0007669"/>
    <property type="project" value="TreeGrafter"/>
</dbReference>
<dbReference type="PANTHER" id="PTHR13490:SF0">
    <property type="entry name" value="SMALL RIBOSOMAL SUBUNIT PROTEIN MS35"/>
    <property type="match status" value="1"/>
</dbReference>
<feature type="region of interest" description="Disordered" evidence="1">
    <location>
        <begin position="215"/>
        <end position="258"/>
    </location>
</feature>
<dbReference type="eggNOG" id="KOG3933">
    <property type="taxonomic scope" value="Eukaryota"/>
</dbReference>
<evidence type="ECO:0000313" key="3">
    <source>
        <dbReference type="EMBL" id="ETW87390.1"/>
    </source>
</evidence>
<dbReference type="KEGG" id="hir:HETIRDRAFT_307574"/>
<dbReference type="GeneID" id="20669503"/>
<dbReference type="STRING" id="747525.W4KPS5"/>
<dbReference type="Pfam" id="PF10213">
    <property type="entry name" value="MRP-S28"/>
    <property type="match status" value="1"/>
</dbReference>
<dbReference type="OrthoDB" id="283424at2759"/>
<dbReference type="InterPro" id="IPR019349">
    <property type="entry name" value="Ribosomal_mS35_mit"/>
</dbReference>
<dbReference type="GO" id="GO:0003735">
    <property type="term" value="F:structural constituent of ribosome"/>
    <property type="evidence" value="ECO:0007669"/>
    <property type="project" value="InterPro"/>
</dbReference>
<dbReference type="HOGENOM" id="CLU_072379_0_0_1"/>
<protein>
    <recommendedName>
        <fullName evidence="2">Small ribosomal subunit protein mS35 mitochondrial conserved domain-containing protein</fullName>
    </recommendedName>
</protein>
<dbReference type="EMBL" id="KI925454">
    <property type="protein sequence ID" value="ETW87390.1"/>
    <property type="molecule type" value="Genomic_DNA"/>
</dbReference>
<dbReference type="InParanoid" id="W4KPS5"/>
<sequence length="258" mass="29248">MVTKQPSEAAIAEGLEAEEGTDIGINSAWDVENLEEFKEDDTTAAGHIWLQQQRQTLQYLRLIEHEMPKLVAFRKEFKPPTSETPLVARSIWYAGENHPATHKRTIVVPVSTLPLKDRHAVHNFRLLAGVRWTPFPPKDSGLRQRENSEDGYFKISCEDFKRPSMNLKWASDVLDKLIDEANRAGKSFKDIPYDRRHLDAKAMKAKKGKLLRDVAGGTGRYLSPPSIKDFPKSWLPKPSRLTPKTLLNPIPAPPQPVQ</sequence>
<dbReference type="Proteomes" id="UP000030671">
    <property type="component" value="Unassembled WGS sequence"/>
</dbReference>
<dbReference type="RefSeq" id="XP_009541296.1">
    <property type="nucleotide sequence ID" value="XM_009543001.1"/>
</dbReference>
<evidence type="ECO:0000259" key="2">
    <source>
        <dbReference type="Pfam" id="PF10213"/>
    </source>
</evidence>
<dbReference type="GO" id="GO:0032543">
    <property type="term" value="P:mitochondrial translation"/>
    <property type="evidence" value="ECO:0007669"/>
    <property type="project" value="InterPro"/>
</dbReference>
<organism evidence="3 4">
    <name type="scientific">Heterobasidion irregulare (strain TC 32-1)</name>
    <dbReference type="NCBI Taxonomy" id="747525"/>
    <lineage>
        <taxon>Eukaryota</taxon>
        <taxon>Fungi</taxon>
        <taxon>Dikarya</taxon>
        <taxon>Basidiomycota</taxon>
        <taxon>Agaricomycotina</taxon>
        <taxon>Agaricomycetes</taxon>
        <taxon>Russulales</taxon>
        <taxon>Bondarzewiaceae</taxon>
        <taxon>Heterobasidion</taxon>
        <taxon>Heterobasidion annosum species complex</taxon>
    </lineage>
</organism>
<evidence type="ECO:0000256" key="1">
    <source>
        <dbReference type="SAM" id="MobiDB-lite"/>
    </source>
</evidence>
<evidence type="ECO:0000313" key="4">
    <source>
        <dbReference type="Proteomes" id="UP000030671"/>
    </source>
</evidence>
<name>W4KPS5_HETIT</name>
<gene>
    <name evidence="3" type="ORF">HETIRDRAFT_307574</name>
</gene>
<dbReference type="PANTHER" id="PTHR13490">
    <property type="entry name" value="MITOCHONDRIAL 28S RIBOSOMAL PROTEIN S28"/>
    <property type="match status" value="1"/>
</dbReference>
<keyword evidence="4" id="KW-1185">Reference proteome</keyword>
<dbReference type="AlphaFoldDB" id="W4KPS5"/>
<reference evidence="3 4" key="1">
    <citation type="journal article" date="2012" name="New Phytol.">
        <title>Insight into trade-off between wood decay and parasitism from the genome of a fungal forest pathogen.</title>
        <authorList>
            <person name="Olson A."/>
            <person name="Aerts A."/>
            <person name="Asiegbu F."/>
            <person name="Belbahri L."/>
            <person name="Bouzid O."/>
            <person name="Broberg A."/>
            <person name="Canback B."/>
            <person name="Coutinho P.M."/>
            <person name="Cullen D."/>
            <person name="Dalman K."/>
            <person name="Deflorio G."/>
            <person name="van Diepen L.T."/>
            <person name="Dunand C."/>
            <person name="Duplessis S."/>
            <person name="Durling M."/>
            <person name="Gonthier P."/>
            <person name="Grimwood J."/>
            <person name="Fossdal C.G."/>
            <person name="Hansson D."/>
            <person name="Henrissat B."/>
            <person name="Hietala A."/>
            <person name="Himmelstrand K."/>
            <person name="Hoffmeister D."/>
            <person name="Hogberg N."/>
            <person name="James T.Y."/>
            <person name="Karlsson M."/>
            <person name="Kohler A."/>
            <person name="Kues U."/>
            <person name="Lee Y.H."/>
            <person name="Lin Y.C."/>
            <person name="Lind M."/>
            <person name="Lindquist E."/>
            <person name="Lombard V."/>
            <person name="Lucas S."/>
            <person name="Lunden K."/>
            <person name="Morin E."/>
            <person name="Murat C."/>
            <person name="Park J."/>
            <person name="Raffaello T."/>
            <person name="Rouze P."/>
            <person name="Salamov A."/>
            <person name="Schmutz J."/>
            <person name="Solheim H."/>
            <person name="Stahlberg J."/>
            <person name="Velez H."/>
            <person name="de Vries R.P."/>
            <person name="Wiebenga A."/>
            <person name="Woodward S."/>
            <person name="Yakovlev I."/>
            <person name="Garbelotto M."/>
            <person name="Martin F."/>
            <person name="Grigoriev I.V."/>
            <person name="Stenlid J."/>
        </authorList>
    </citation>
    <scope>NUCLEOTIDE SEQUENCE [LARGE SCALE GENOMIC DNA]</scope>
    <source>
        <strain evidence="3 4">TC 32-1</strain>
    </source>
</reference>
<proteinExistence type="predicted"/>
<dbReference type="InterPro" id="IPR039848">
    <property type="entry name" value="Ribosomal_mS35_mt"/>
</dbReference>
<feature type="domain" description="Small ribosomal subunit protein mS35 mitochondrial conserved" evidence="2">
    <location>
        <begin position="76"/>
        <end position="234"/>
    </location>
</feature>